<evidence type="ECO:0000259" key="3">
    <source>
        <dbReference type="Pfam" id="PF00685"/>
    </source>
</evidence>
<name>A0A9N9RP89_9DIPT</name>
<dbReference type="AlphaFoldDB" id="A0A9N9RP89"/>
<dbReference type="Gene3D" id="3.40.50.300">
    <property type="entry name" value="P-loop containing nucleotide triphosphate hydrolases"/>
    <property type="match status" value="1"/>
</dbReference>
<evidence type="ECO:0000256" key="1">
    <source>
        <dbReference type="ARBA" id="ARBA00005771"/>
    </source>
</evidence>
<reference evidence="4" key="1">
    <citation type="submission" date="2022-01" db="EMBL/GenBank/DDBJ databases">
        <authorList>
            <person name="King R."/>
        </authorList>
    </citation>
    <scope>NUCLEOTIDE SEQUENCE</scope>
</reference>
<sequence>MFHTEKVSEKYINKDNCPGYYDYVELSDGVNRCVLTDKYVDHFAEEIKNFEVFEDDIWVITFPKCGTTWTQEIVWLLNNNLDYEGAMNTYIDMRFPFIEVGAITKEPRDSLNLCKQLQRPRHIKTHLPKFLLPDQIWTVKPKIIYVTRNPKDAAVSYFHHYRHIIGYTGTKDEFFDAYLAGKLLHSPINENVLEFWKIRHEPNILFLYFEDMKRNLKEEILKMMNFLGKSYSEEQIDKLCEHSSFESMKKNPSCNREQRIKTVKASKNYVSKNEEFTFMREGKIGSHHKEMTEDQKAKFDSYMNYSEFESVGFSYKMN</sequence>
<keyword evidence="5" id="KW-1185">Reference proteome</keyword>
<proteinExistence type="inferred from homology"/>
<dbReference type="InterPro" id="IPR000863">
    <property type="entry name" value="Sulfotransferase_dom"/>
</dbReference>
<accession>A0A9N9RP89</accession>
<protein>
    <recommendedName>
        <fullName evidence="3">Sulfotransferase domain-containing protein</fullName>
    </recommendedName>
</protein>
<dbReference type="GO" id="GO:0008146">
    <property type="term" value="F:sulfotransferase activity"/>
    <property type="evidence" value="ECO:0007669"/>
    <property type="project" value="InterPro"/>
</dbReference>
<comment type="similarity">
    <text evidence="1">Belongs to the sulfotransferase 1 family.</text>
</comment>
<dbReference type="SUPFAM" id="SSF52540">
    <property type="entry name" value="P-loop containing nucleoside triphosphate hydrolases"/>
    <property type="match status" value="1"/>
</dbReference>
<reference evidence="4" key="2">
    <citation type="submission" date="2022-10" db="EMBL/GenBank/DDBJ databases">
        <authorList>
            <consortium name="ENA_rothamsted_submissions"/>
            <consortium name="culmorum"/>
            <person name="King R."/>
        </authorList>
    </citation>
    <scope>NUCLEOTIDE SEQUENCE</scope>
</reference>
<dbReference type="PANTHER" id="PTHR11783">
    <property type="entry name" value="SULFOTRANSFERASE SULT"/>
    <property type="match status" value="1"/>
</dbReference>
<organism evidence="4 5">
    <name type="scientific">Chironomus riparius</name>
    <dbReference type="NCBI Taxonomy" id="315576"/>
    <lineage>
        <taxon>Eukaryota</taxon>
        <taxon>Metazoa</taxon>
        <taxon>Ecdysozoa</taxon>
        <taxon>Arthropoda</taxon>
        <taxon>Hexapoda</taxon>
        <taxon>Insecta</taxon>
        <taxon>Pterygota</taxon>
        <taxon>Neoptera</taxon>
        <taxon>Endopterygota</taxon>
        <taxon>Diptera</taxon>
        <taxon>Nematocera</taxon>
        <taxon>Chironomoidea</taxon>
        <taxon>Chironomidae</taxon>
        <taxon>Chironominae</taxon>
        <taxon>Chironomus</taxon>
    </lineage>
</organism>
<evidence type="ECO:0000313" key="5">
    <source>
        <dbReference type="Proteomes" id="UP001153620"/>
    </source>
</evidence>
<dbReference type="InterPro" id="IPR027417">
    <property type="entry name" value="P-loop_NTPase"/>
</dbReference>
<dbReference type="EMBL" id="OU895877">
    <property type="protein sequence ID" value="CAG9800620.1"/>
    <property type="molecule type" value="Genomic_DNA"/>
</dbReference>
<gene>
    <name evidence="4" type="ORF">CHIRRI_LOCUS3560</name>
</gene>
<dbReference type="Proteomes" id="UP001153620">
    <property type="component" value="Chromosome 1"/>
</dbReference>
<evidence type="ECO:0000313" key="4">
    <source>
        <dbReference type="EMBL" id="CAG9800620.1"/>
    </source>
</evidence>
<dbReference type="OrthoDB" id="205623at2759"/>
<dbReference type="Pfam" id="PF00685">
    <property type="entry name" value="Sulfotransfer_1"/>
    <property type="match status" value="1"/>
</dbReference>
<keyword evidence="2" id="KW-0808">Transferase</keyword>
<feature type="domain" description="Sulfotransferase" evidence="3">
    <location>
        <begin position="55"/>
        <end position="304"/>
    </location>
</feature>
<evidence type="ECO:0000256" key="2">
    <source>
        <dbReference type="ARBA" id="ARBA00022679"/>
    </source>
</evidence>